<keyword evidence="8 12" id="KW-1133">Transmembrane helix</keyword>
<feature type="transmembrane region" description="Helical" evidence="12">
    <location>
        <begin position="140"/>
        <end position="160"/>
    </location>
</feature>
<feature type="transmembrane region" description="Helical" evidence="12">
    <location>
        <begin position="14"/>
        <end position="33"/>
    </location>
</feature>
<keyword evidence="5 12" id="KW-0812">Transmembrane</keyword>
<comment type="caution">
    <text evidence="14">The sequence shown here is derived from an EMBL/GenBank/DDBJ whole genome shotgun (WGS) entry which is preliminary data.</text>
</comment>
<feature type="domain" description="Cytochrome b561" evidence="13">
    <location>
        <begin position="1"/>
        <end position="168"/>
    </location>
</feature>
<evidence type="ECO:0000256" key="11">
    <source>
        <dbReference type="SAM" id="MobiDB-lite"/>
    </source>
</evidence>
<protein>
    <recommendedName>
        <fullName evidence="13">Cytochrome b561 domain-containing protein</fullName>
    </recommendedName>
</protein>
<evidence type="ECO:0000256" key="4">
    <source>
        <dbReference type="ARBA" id="ARBA00022617"/>
    </source>
</evidence>
<comment type="cofactor">
    <cofactor evidence="1">
        <name>heme b</name>
        <dbReference type="ChEBI" id="CHEBI:60344"/>
    </cofactor>
</comment>
<feature type="transmembrane region" description="Helical" evidence="12">
    <location>
        <begin position="106"/>
        <end position="128"/>
    </location>
</feature>
<name>A0ABR0UDR2_REHGL</name>
<feature type="transmembrane region" description="Helical" evidence="12">
    <location>
        <begin position="77"/>
        <end position="94"/>
    </location>
</feature>
<keyword evidence="15" id="KW-1185">Reference proteome</keyword>
<evidence type="ECO:0000256" key="7">
    <source>
        <dbReference type="ARBA" id="ARBA00022982"/>
    </source>
</evidence>
<accession>A0ABR0UDR2</accession>
<dbReference type="InterPro" id="IPR006593">
    <property type="entry name" value="Cyt_b561/ferric_Rdtase_TM"/>
</dbReference>
<keyword evidence="6" id="KW-0479">Metal-binding</keyword>
<gene>
    <name evidence="14" type="ORF">DH2020_045586</name>
</gene>
<evidence type="ECO:0000256" key="6">
    <source>
        <dbReference type="ARBA" id="ARBA00022723"/>
    </source>
</evidence>
<dbReference type="SMART" id="SM00665">
    <property type="entry name" value="B561"/>
    <property type="match status" value="1"/>
</dbReference>
<keyword evidence="4" id="KW-0349">Heme</keyword>
<keyword evidence="3" id="KW-0813">Transport</keyword>
<dbReference type="EMBL" id="JABTTQ020003038">
    <property type="protein sequence ID" value="KAK6120665.1"/>
    <property type="molecule type" value="Genomic_DNA"/>
</dbReference>
<keyword evidence="10 12" id="KW-0472">Membrane</keyword>
<evidence type="ECO:0000313" key="15">
    <source>
        <dbReference type="Proteomes" id="UP001318860"/>
    </source>
</evidence>
<feature type="compositionally biased region" description="Polar residues" evidence="11">
    <location>
        <begin position="189"/>
        <end position="200"/>
    </location>
</feature>
<proteinExistence type="predicted"/>
<dbReference type="Proteomes" id="UP001318860">
    <property type="component" value="Unassembled WGS sequence"/>
</dbReference>
<dbReference type="Gene3D" id="1.20.120.1770">
    <property type="match status" value="1"/>
</dbReference>
<feature type="region of interest" description="Disordered" evidence="11">
    <location>
        <begin position="179"/>
        <end position="200"/>
    </location>
</feature>
<dbReference type="CDD" id="cd08760">
    <property type="entry name" value="Cyt_b561_FRRS1_like"/>
    <property type="match status" value="1"/>
</dbReference>
<dbReference type="PANTHER" id="PTHR15422">
    <property type="entry name" value="OS05G0565100 PROTEIN"/>
    <property type="match status" value="1"/>
</dbReference>
<reference evidence="14 15" key="1">
    <citation type="journal article" date="2021" name="Comput. Struct. Biotechnol. J.">
        <title>De novo genome assembly of the potent medicinal plant Rehmannia glutinosa using nanopore technology.</title>
        <authorList>
            <person name="Ma L."/>
            <person name="Dong C."/>
            <person name="Song C."/>
            <person name="Wang X."/>
            <person name="Zheng X."/>
            <person name="Niu Y."/>
            <person name="Chen S."/>
            <person name="Feng W."/>
        </authorList>
    </citation>
    <scope>NUCLEOTIDE SEQUENCE [LARGE SCALE GENOMIC DNA]</scope>
    <source>
        <strain evidence="14">DH-2019</strain>
    </source>
</reference>
<evidence type="ECO:0000256" key="8">
    <source>
        <dbReference type="ARBA" id="ARBA00022989"/>
    </source>
</evidence>
<dbReference type="Pfam" id="PF03188">
    <property type="entry name" value="Cytochrom_B561"/>
    <property type="match status" value="1"/>
</dbReference>
<evidence type="ECO:0000256" key="12">
    <source>
        <dbReference type="SAM" id="Phobius"/>
    </source>
</evidence>
<evidence type="ECO:0000256" key="5">
    <source>
        <dbReference type="ARBA" id="ARBA00022692"/>
    </source>
</evidence>
<keyword evidence="9" id="KW-0408">Iron</keyword>
<evidence type="ECO:0000256" key="2">
    <source>
        <dbReference type="ARBA" id="ARBA00004141"/>
    </source>
</evidence>
<evidence type="ECO:0000313" key="14">
    <source>
        <dbReference type="EMBL" id="KAK6120665.1"/>
    </source>
</evidence>
<evidence type="ECO:0000256" key="10">
    <source>
        <dbReference type="ARBA" id="ARBA00023136"/>
    </source>
</evidence>
<dbReference type="InterPro" id="IPR045150">
    <property type="entry name" value="CYB561D1/2"/>
</dbReference>
<dbReference type="PANTHER" id="PTHR15422:SF24">
    <property type="entry name" value="DOMON RELATED DOMAIN-CONTAINING PROTEIN"/>
    <property type="match status" value="1"/>
</dbReference>
<evidence type="ECO:0000259" key="13">
    <source>
        <dbReference type="PROSITE" id="PS50939"/>
    </source>
</evidence>
<dbReference type="PROSITE" id="PS50939">
    <property type="entry name" value="CYTOCHROME_B561"/>
    <property type="match status" value="1"/>
</dbReference>
<keyword evidence="7" id="KW-0249">Electron transport</keyword>
<comment type="subcellular location">
    <subcellularLocation>
        <location evidence="2">Membrane</location>
        <topology evidence="2">Multi-pass membrane protein</topology>
    </subcellularLocation>
</comment>
<sequence length="200" mass="23326">MNPQLSFMIKLHGFLLWASVGFLMPVAILIKRMSNREQSGTRLRIIFYVFSVLLATAGAVMSIKYFDNSFNNDHQRIGLAFYIVMWLQAFLGIFRPHRGSKGRSIWFLFHWLVGIAVSLLGVINIYTGLQAYSKRTSKNVRFWTIIFTVEISLILFFYLLQEKWHYILRQGTILRNKPVQPTDREMSPRCQQKQASPEPC</sequence>
<feature type="transmembrane region" description="Helical" evidence="12">
    <location>
        <begin position="45"/>
        <end position="65"/>
    </location>
</feature>
<organism evidence="14 15">
    <name type="scientific">Rehmannia glutinosa</name>
    <name type="common">Chinese foxglove</name>
    <dbReference type="NCBI Taxonomy" id="99300"/>
    <lineage>
        <taxon>Eukaryota</taxon>
        <taxon>Viridiplantae</taxon>
        <taxon>Streptophyta</taxon>
        <taxon>Embryophyta</taxon>
        <taxon>Tracheophyta</taxon>
        <taxon>Spermatophyta</taxon>
        <taxon>Magnoliopsida</taxon>
        <taxon>eudicotyledons</taxon>
        <taxon>Gunneridae</taxon>
        <taxon>Pentapetalae</taxon>
        <taxon>asterids</taxon>
        <taxon>lamiids</taxon>
        <taxon>Lamiales</taxon>
        <taxon>Orobanchaceae</taxon>
        <taxon>Rehmannieae</taxon>
        <taxon>Rehmannia</taxon>
    </lineage>
</organism>
<evidence type="ECO:0000256" key="1">
    <source>
        <dbReference type="ARBA" id="ARBA00001970"/>
    </source>
</evidence>
<evidence type="ECO:0000256" key="3">
    <source>
        <dbReference type="ARBA" id="ARBA00022448"/>
    </source>
</evidence>
<evidence type="ECO:0000256" key="9">
    <source>
        <dbReference type="ARBA" id="ARBA00023004"/>
    </source>
</evidence>